<proteinExistence type="inferred from homology"/>
<evidence type="ECO:0000313" key="10">
    <source>
        <dbReference type="Proteomes" id="UP001164653"/>
    </source>
</evidence>
<dbReference type="RefSeq" id="WP_244824696.1">
    <property type="nucleotide sequence ID" value="NZ_CP112998.1"/>
</dbReference>
<evidence type="ECO:0000256" key="3">
    <source>
        <dbReference type="ARBA" id="ARBA00022679"/>
    </source>
</evidence>
<evidence type="ECO:0000313" key="9">
    <source>
        <dbReference type="EMBL" id="WAC13204.1"/>
    </source>
</evidence>
<evidence type="ECO:0000256" key="2">
    <source>
        <dbReference type="ARBA" id="ARBA00006464"/>
    </source>
</evidence>
<sequence length="455" mass="53149">MKNHYPGILPKGHLWTDVFHLNLAFFLAYFFRFDDLSAILENQYVNLLLVSNLMWIFTIYVFKTYHFTRLSYHFSTQLTNFLKAVAIHASVMMGFLYLSKQGEEYSRYQFLMTFCLFIVLSTTFRAATVIFLKMYRQAGYNYNRYAIFGKGDLAYLIREFYSDRKELGYRFCGMFEVADSKEQIASLESFVKDKQLDYLYCCLSEMSDDQVKEVIKLGERLRTQIRLVPDFRGFMTNMATIEYHDMYPIIQVNTKPFSSLKEQTTKRIFDLVFSVVVMVLGLPVFFLVWAAIKISSPGPVFFKQQRSGRWGELFYIYKFRSMYTDADKMGLKHSQGDSDPRITPIGHLLRKSRLDELPQFINVLKGEMSVVGPRPLYKYDVDMLMEAAPHEFQRLLTVKPGITSIGQINVGYADTVALNVERLKHDLQYLKSYSVFDDVQLIFRTVQVMVLGRGQ</sequence>
<keyword evidence="4 7" id="KW-0812">Transmembrane</keyword>
<dbReference type="NCBIfam" id="TIGR03025">
    <property type="entry name" value="EPS_sugtrans"/>
    <property type="match status" value="1"/>
</dbReference>
<dbReference type="InterPro" id="IPR003362">
    <property type="entry name" value="Bact_transf"/>
</dbReference>
<gene>
    <name evidence="9" type="ORF">ON006_04405</name>
</gene>
<comment type="subcellular location">
    <subcellularLocation>
        <location evidence="1">Membrane</location>
        <topology evidence="1">Multi-pass membrane protein</topology>
    </subcellularLocation>
</comment>
<keyword evidence="6 7" id="KW-0472">Membrane</keyword>
<dbReference type="PANTHER" id="PTHR30576">
    <property type="entry name" value="COLANIC BIOSYNTHESIS UDP-GLUCOSE LIPID CARRIER TRANSFERASE"/>
    <property type="match status" value="1"/>
</dbReference>
<dbReference type="Pfam" id="PF13727">
    <property type="entry name" value="CoA_binding_3"/>
    <property type="match status" value="1"/>
</dbReference>
<dbReference type="InterPro" id="IPR017475">
    <property type="entry name" value="EPS_sugar_tfrase"/>
</dbReference>
<dbReference type="EMBL" id="CP112998">
    <property type="protein sequence ID" value="WAC13204.1"/>
    <property type="molecule type" value="Genomic_DNA"/>
</dbReference>
<dbReference type="KEGG" id="dpf:ON006_04405"/>
<evidence type="ECO:0000256" key="6">
    <source>
        <dbReference type="ARBA" id="ARBA00023136"/>
    </source>
</evidence>
<evidence type="ECO:0000259" key="8">
    <source>
        <dbReference type="Pfam" id="PF02397"/>
    </source>
</evidence>
<dbReference type="AlphaFoldDB" id="A0A9E8NAT7"/>
<keyword evidence="10" id="KW-1185">Reference proteome</keyword>
<dbReference type="Proteomes" id="UP001164653">
    <property type="component" value="Chromosome"/>
</dbReference>
<keyword evidence="3 9" id="KW-0808">Transferase</keyword>
<feature type="domain" description="Bacterial sugar transferase" evidence="8">
    <location>
        <begin position="266"/>
        <end position="450"/>
    </location>
</feature>
<protein>
    <submittedName>
        <fullName evidence="9">Sugar transferase</fullName>
    </submittedName>
</protein>
<name>A0A9E8NAT7_9BACT</name>
<reference evidence="9" key="1">
    <citation type="submission" date="2022-11" db="EMBL/GenBank/DDBJ databases">
        <title>Dyadobacter pollutisoli sp. nov., isolated from plastic dumped soil.</title>
        <authorList>
            <person name="Kim J.M."/>
            <person name="Kim K.R."/>
            <person name="Lee J.K."/>
            <person name="Hao L."/>
            <person name="Jeon C.O."/>
        </authorList>
    </citation>
    <scope>NUCLEOTIDE SEQUENCE</scope>
    <source>
        <strain evidence="9">U1</strain>
    </source>
</reference>
<evidence type="ECO:0000256" key="5">
    <source>
        <dbReference type="ARBA" id="ARBA00022989"/>
    </source>
</evidence>
<feature type="transmembrane region" description="Helical" evidence="7">
    <location>
        <begin position="268"/>
        <end position="292"/>
    </location>
</feature>
<evidence type="ECO:0000256" key="1">
    <source>
        <dbReference type="ARBA" id="ARBA00004141"/>
    </source>
</evidence>
<evidence type="ECO:0000256" key="4">
    <source>
        <dbReference type="ARBA" id="ARBA00022692"/>
    </source>
</evidence>
<feature type="transmembrane region" description="Helical" evidence="7">
    <location>
        <begin position="43"/>
        <end position="61"/>
    </location>
</feature>
<dbReference type="Pfam" id="PF02397">
    <property type="entry name" value="Bac_transf"/>
    <property type="match status" value="1"/>
</dbReference>
<evidence type="ECO:0000256" key="7">
    <source>
        <dbReference type="SAM" id="Phobius"/>
    </source>
</evidence>
<dbReference type="GO" id="GO:0016780">
    <property type="term" value="F:phosphotransferase activity, for other substituted phosphate groups"/>
    <property type="evidence" value="ECO:0007669"/>
    <property type="project" value="TreeGrafter"/>
</dbReference>
<accession>A0A9E8NAT7</accession>
<feature type="transmembrane region" description="Helical" evidence="7">
    <location>
        <begin position="12"/>
        <end position="31"/>
    </location>
</feature>
<comment type="similarity">
    <text evidence="2">Belongs to the bacterial sugar transferase family.</text>
</comment>
<dbReference type="PANTHER" id="PTHR30576:SF0">
    <property type="entry name" value="UNDECAPRENYL-PHOSPHATE N-ACETYLGALACTOSAMINYL 1-PHOSPHATE TRANSFERASE-RELATED"/>
    <property type="match status" value="1"/>
</dbReference>
<feature type="transmembrane region" description="Helical" evidence="7">
    <location>
        <begin position="110"/>
        <end position="132"/>
    </location>
</feature>
<dbReference type="GO" id="GO:0016020">
    <property type="term" value="C:membrane"/>
    <property type="evidence" value="ECO:0007669"/>
    <property type="project" value="UniProtKB-SubCell"/>
</dbReference>
<keyword evidence="5 7" id="KW-1133">Transmembrane helix</keyword>
<organism evidence="9 10">
    <name type="scientific">Dyadobacter pollutisoli</name>
    <dbReference type="NCBI Taxonomy" id="2910158"/>
    <lineage>
        <taxon>Bacteria</taxon>
        <taxon>Pseudomonadati</taxon>
        <taxon>Bacteroidota</taxon>
        <taxon>Cytophagia</taxon>
        <taxon>Cytophagales</taxon>
        <taxon>Spirosomataceae</taxon>
        <taxon>Dyadobacter</taxon>
    </lineage>
</organism>